<proteinExistence type="predicted"/>
<organism evidence="2 3">
    <name type="scientific">Paramixta manurensis</name>
    <dbReference type="NCBI Taxonomy" id="2740817"/>
    <lineage>
        <taxon>Bacteria</taxon>
        <taxon>Pseudomonadati</taxon>
        <taxon>Pseudomonadota</taxon>
        <taxon>Gammaproteobacteria</taxon>
        <taxon>Enterobacterales</taxon>
        <taxon>Erwiniaceae</taxon>
        <taxon>Paramixta</taxon>
    </lineage>
</organism>
<protein>
    <submittedName>
        <fullName evidence="2">DUF943 family protein</fullName>
    </submittedName>
</protein>
<keyword evidence="1" id="KW-0472">Membrane</keyword>
<gene>
    <name evidence="2" type="ORF">PMPD1_0086</name>
</gene>
<sequence>MKIAKKTLFYSLFFVSVIFIIVYGLIVLLRPTEIITVYQSDSFSRILVKNPPLTDRAKIAWWQKNQEILKNQYHVPQPEASYGSWNVSVWNIGNGFKEREESTFLDFFPTSQRCFDEIKATKNCINYDRVITIVKTVNGITRFSIKNRNYTQLTNGEIVRRKDD</sequence>
<dbReference type="InterPro" id="IPR010351">
    <property type="entry name" value="DUF943"/>
</dbReference>
<evidence type="ECO:0000313" key="2">
    <source>
        <dbReference type="EMBL" id="QKJ85073.1"/>
    </source>
</evidence>
<dbReference type="AlphaFoldDB" id="A0A6M8UHR8"/>
<dbReference type="KEGG" id="pmak:PMPD1_0086"/>
<evidence type="ECO:0000256" key="1">
    <source>
        <dbReference type="SAM" id="Phobius"/>
    </source>
</evidence>
<keyword evidence="3" id="KW-1185">Reference proteome</keyword>
<reference evidence="2 3" key="1">
    <citation type="submission" date="2020-06" db="EMBL/GenBank/DDBJ databases">
        <title>Genome sequence of Paramixta manurensis strain PD-1.</title>
        <authorList>
            <person name="Lee C.W."/>
            <person name="Kim J."/>
        </authorList>
    </citation>
    <scope>NUCLEOTIDE SEQUENCE [LARGE SCALE GENOMIC DNA]</scope>
    <source>
        <strain evidence="2 3">PD-1</strain>
    </source>
</reference>
<keyword evidence="1" id="KW-1133">Transmembrane helix</keyword>
<keyword evidence="1" id="KW-0812">Transmembrane</keyword>
<evidence type="ECO:0000313" key="3">
    <source>
        <dbReference type="Proteomes" id="UP000505325"/>
    </source>
</evidence>
<dbReference type="RefSeq" id="WP_173632201.1">
    <property type="nucleotide sequence ID" value="NZ_CP054212.1"/>
</dbReference>
<dbReference type="EMBL" id="CP054212">
    <property type="protein sequence ID" value="QKJ85073.1"/>
    <property type="molecule type" value="Genomic_DNA"/>
</dbReference>
<name>A0A6M8UHR8_9GAMM</name>
<dbReference type="Pfam" id="PF06092">
    <property type="entry name" value="DUF943"/>
    <property type="match status" value="1"/>
</dbReference>
<feature type="transmembrane region" description="Helical" evidence="1">
    <location>
        <begin position="7"/>
        <end position="29"/>
    </location>
</feature>
<accession>A0A6M8UHR8</accession>
<dbReference type="Proteomes" id="UP000505325">
    <property type="component" value="Chromosome"/>
</dbReference>